<dbReference type="Proteomes" id="UP001368270">
    <property type="component" value="Unassembled WGS sequence"/>
</dbReference>
<dbReference type="PROSITE" id="PS50045">
    <property type="entry name" value="SIGMA54_INTERACT_4"/>
    <property type="match status" value="1"/>
</dbReference>
<dbReference type="CDD" id="cd00009">
    <property type="entry name" value="AAA"/>
    <property type="match status" value="1"/>
</dbReference>
<evidence type="ECO:0000256" key="2">
    <source>
        <dbReference type="ARBA" id="ARBA00022840"/>
    </source>
</evidence>
<evidence type="ECO:0000256" key="3">
    <source>
        <dbReference type="ARBA" id="ARBA00023012"/>
    </source>
</evidence>
<dbReference type="PROSITE" id="PS00675">
    <property type="entry name" value="SIGMA54_INTERACT_1"/>
    <property type="match status" value="1"/>
</dbReference>
<evidence type="ECO:0000259" key="7">
    <source>
        <dbReference type="PROSITE" id="PS50045"/>
    </source>
</evidence>
<organism evidence="8 9">
    <name type="scientific">Cognatishimia coralii</name>
    <dbReference type="NCBI Taxonomy" id="3083254"/>
    <lineage>
        <taxon>Bacteria</taxon>
        <taxon>Pseudomonadati</taxon>
        <taxon>Pseudomonadota</taxon>
        <taxon>Alphaproteobacteria</taxon>
        <taxon>Rhodobacterales</taxon>
        <taxon>Paracoccaceae</taxon>
        <taxon>Cognatishimia</taxon>
    </lineage>
</organism>
<keyword evidence="1" id="KW-0547">Nucleotide-binding</keyword>
<dbReference type="PANTHER" id="PTHR32071:SF81">
    <property type="entry name" value="PROPIONATE CATABOLISM OPERON REGULATORY PROTEIN"/>
    <property type="match status" value="1"/>
</dbReference>
<dbReference type="RefSeq" id="WP_274576813.1">
    <property type="nucleotide sequence ID" value="NZ_JBBGAZ010000012.1"/>
</dbReference>
<evidence type="ECO:0000256" key="1">
    <source>
        <dbReference type="ARBA" id="ARBA00022741"/>
    </source>
</evidence>
<keyword evidence="3" id="KW-0902">Two-component regulatory system</keyword>
<dbReference type="SUPFAM" id="SSF46689">
    <property type="entry name" value="Homeodomain-like"/>
    <property type="match status" value="1"/>
</dbReference>
<dbReference type="Pfam" id="PF02954">
    <property type="entry name" value="HTH_8"/>
    <property type="match status" value="1"/>
</dbReference>
<protein>
    <submittedName>
        <fullName evidence="8">Sigma-54-dependent Fis family transcriptional regulator</fullName>
    </submittedName>
</protein>
<dbReference type="SMART" id="SM00382">
    <property type="entry name" value="AAA"/>
    <property type="match status" value="1"/>
</dbReference>
<evidence type="ECO:0000313" key="9">
    <source>
        <dbReference type="Proteomes" id="UP001368270"/>
    </source>
</evidence>
<reference evidence="8 9" key="1">
    <citation type="submission" date="2024-03" db="EMBL/GenBank/DDBJ databases">
        <title>Cognatishimia coralii sp. nov., a marine bacterium isolated from coral surrounding seawater.</title>
        <authorList>
            <person name="Liu X."/>
            <person name="Liu S."/>
            <person name="Sun H."/>
            <person name="Zhang Y."/>
        </authorList>
    </citation>
    <scope>NUCLEOTIDE SEQUENCE [LARGE SCALE GENOMIC DNA]</scope>
    <source>
        <strain evidence="8 9">D5M38</strain>
    </source>
</reference>
<dbReference type="PROSITE" id="PS00676">
    <property type="entry name" value="SIGMA54_INTERACT_2"/>
    <property type="match status" value="1"/>
</dbReference>
<keyword evidence="4" id="KW-0805">Transcription regulation</keyword>
<dbReference type="InterPro" id="IPR029016">
    <property type="entry name" value="GAF-like_dom_sf"/>
</dbReference>
<keyword evidence="6" id="KW-0804">Transcription</keyword>
<dbReference type="InterPro" id="IPR025943">
    <property type="entry name" value="Sigma_54_int_dom_ATP-bd_2"/>
</dbReference>
<dbReference type="Gene3D" id="1.10.10.60">
    <property type="entry name" value="Homeodomain-like"/>
    <property type="match status" value="1"/>
</dbReference>
<keyword evidence="9" id="KW-1185">Reference proteome</keyword>
<accession>A0ABU8QK15</accession>
<dbReference type="InterPro" id="IPR009057">
    <property type="entry name" value="Homeodomain-like_sf"/>
</dbReference>
<evidence type="ECO:0000256" key="6">
    <source>
        <dbReference type="ARBA" id="ARBA00023163"/>
    </source>
</evidence>
<evidence type="ECO:0000313" key="8">
    <source>
        <dbReference type="EMBL" id="MEJ5219770.1"/>
    </source>
</evidence>
<dbReference type="InterPro" id="IPR003593">
    <property type="entry name" value="AAA+_ATPase"/>
</dbReference>
<gene>
    <name evidence="8" type="ORF">WG622_16045</name>
</gene>
<dbReference type="EMBL" id="JBBGAZ010000012">
    <property type="protein sequence ID" value="MEJ5219770.1"/>
    <property type="molecule type" value="Genomic_DNA"/>
</dbReference>
<sequence length="622" mass="68120">MAVTEIAKLHSREYIYDLERHWDKLLSGDEVGESMVRPVVIDSWRRCLGYGLDPTKAAAPVGPLNESEGPTISESRMQSVIRTSLKSVGHYLDEAQSILIGTDRKGQLIFIDGDDSLSDDLAANAVMVGATWDELQIGTNAVGTALKEQREVMIHGHEHFCAAGKSWSCAADVIRDPVDHSVLGVVDLTGPAETIALRAGAVISALVERIESELSKLDLIDQLTLIDSFHERPANNTGLVMVDWRGKIIRRNGWGGLDKAKLDQGGFVPGLQGLSPESWSLDLTHEALRGGEIEWIHSDGELIGAAIHVGKRKPVRHSASMPEPLAKFVEVCPSQTDLVDKAAVLAKADVPVLITGETGVGKEVLSSAIHQSSDQKGKPFVAVNCSAIPRDLIGVELFGYVEGAFTGARRGGMSGRIEDAAGGTLFLDEIGDMPLEMQPYLLRFLETGQVSRIGESKGREINVRIIAATHQPLEELVQEGKFRSDLFYRLNVARLHVPPLRERPADIVPLSYRILGQISKETDISDIDSNTLNFLMNHDFPGNVRELKSFMQRYALGLPVAPFENEDKVDMGHLTLAEIERDAIERSLARHEGSVAKAAEELDIPRSTLYRRIARDRSPALD</sequence>
<dbReference type="SUPFAM" id="SSF52540">
    <property type="entry name" value="P-loop containing nucleoside triphosphate hydrolases"/>
    <property type="match status" value="1"/>
</dbReference>
<dbReference type="InterPro" id="IPR058031">
    <property type="entry name" value="AAA_lid_NorR"/>
</dbReference>
<dbReference type="InterPro" id="IPR025662">
    <property type="entry name" value="Sigma_54_int_dom_ATP-bd_1"/>
</dbReference>
<dbReference type="Gene3D" id="3.30.450.40">
    <property type="match status" value="1"/>
</dbReference>
<feature type="domain" description="Sigma-54 factor interaction" evidence="7">
    <location>
        <begin position="328"/>
        <end position="556"/>
    </location>
</feature>
<dbReference type="Gene3D" id="3.40.50.300">
    <property type="entry name" value="P-loop containing nucleotide triphosphate hydrolases"/>
    <property type="match status" value="1"/>
</dbReference>
<dbReference type="InterPro" id="IPR002078">
    <property type="entry name" value="Sigma_54_int"/>
</dbReference>
<dbReference type="Gene3D" id="1.10.8.60">
    <property type="match status" value="1"/>
</dbReference>
<keyword evidence="5" id="KW-0010">Activator</keyword>
<proteinExistence type="predicted"/>
<dbReference type="PANTHER" id="PTHR32071">
    <property type="entry name" value="TRANSCRIPTIONAL REGULATORY PROTEIN"/>
    <property type="match status" value="1"/>
</dbReference>
<dbReference type="InterPro" id="IPR002197">
    <property type="entry name" value="HTH_Fis"/>
</dbReference>
<dbReference type="Pfam" id="PF00158">
    <property type="entry name" value="Sigma54_activat"/>
    <property type="match status" value="1"/>
</dbReference>
<name>A0ABU8QK15_9RHOB</name>
<evidence type="ECO:0000256" key="4">
    <source>
        <dbReference type="ARBA" id="ARBA00023015"/>
    </source>
</evidence>
<dbReference type="Pfam" id="PF25601">
    <property type="entry name" value="AAA_lid_14"/>
    <property type="match status" value="1"/>
</dbReference>
<evidence type="ECO:0000256" key="5">
    <source>
        <dbReference type="ARBA" id="ARBA00023159"/>
    </source>
</evidence>
<comment type="caution">
    <text evidence="8">The sequence shown here is derived from an EMBL/GenBank/DDBJ whole genome shotgun (WGS) entry which is preliminary data.</text>
</comment>
<dbReference type="InterPro" id="IPR027417">
    <property type="entry name" value="P-loop_NTPase"/>
</dbReference>
<keyword evidence="2" id="KW-0067">ATP-binding</keyword>